<dbReference type="Pfam" id="PF21196">
    <property type="entry name" value="PcrA_UvrD_tudor"/>
    <property type="match status" value="1"/>
</dbReference>
<evidence type="ECO:0000256" key="2">
    <source>
        <dbReference type="ARBA" id="ARBA00022741"/>
    </source>
</evidence>
<evidence type="ECO:0000256" key="7">
    <source>
        <dbReference type="ARBA" id="ARBA00023235"/>
    </source>
</evidence>
<dbReference type="GO" id="GO:0016787">
    <property type="term" value="F:hydrolase activity"/>
    <property type="evidence" value="ECO:0007669"/>
    <property type="project" value="UniProtKB-UniRule"/>
</dbReference>
<evidence type="ECO:0000256" key="4">
    <source>
        <dbReference type="ARBA" id="ARBA00022806"/>
    </source>
</evidence>
<feature type="domain" description="UvrD-like helicase ATP-binding" evidence="13">
    <location>
        <begin position="74"/>
        <end position="361"/>
    </location>
</feature>
<dbReference type="InterPro" id="IPR013986">
    <property type="entry name" value="DExx_box_DNA_helicase_dom_sf"/>
</dbReference>
<evidence type="ECO:0000256" key="1">
    <source>
        <dbReference type="ARBA" id="ARBA00009922"/>
    </source>
</evidence>
<evidence type="ECO:0000256" key="3">
    <source>
        <dbReference type="ARBA" id="ARBA00022801"/>
    </source>
</evidence>
<dbReference type="GO" id="GO:0043138">
    <property type="term" value="F:3'-5' DNA helicase activity"/>
    <property type="evidence" value="ECO:0007669"/>
    <property type="project" value="UniProtKB-EC"/>
</dbReference>
<feature type="region of interest" description="Disordered" evidence="12">
    <location>
        <begin position="804"/>
        <end position="860"/>
    </location>
</feature>
<dbReference type="PANTHER" id="PTHR11070:SF2">
    <property type="entry name" value="ATP-DEPENDENT DNA HELICASE SRS2"/>
    <property type="match status" value="1"/>
</dbReference>
<dbReference type="InterPro" id="IPR014016">
    <property type="entry name" value="UvrD-like_ATP-bd"/>
</dbReference>
<feature type="domain" description="UvrD-like helicase C-terminal" evidence="14">
    <location>
        <begin position="362"/>
        <end position="670"/>
    </location>
</feature>
<keyword evidence="7" id="KW-0413">Isomerase</keyword>
<comment type="similarity">
    <text evidence="1">Belongs to the helicase family. UvrD subfamily.</text>
</comment>
<accession>A0A6N2QW56</accession>
<dbReference type="GO" id="GO:0009314">
    <property type="term" value="P:response to radiation"/>
    <property type="evidence" value="ECO:0007669"/>
    <property type="project" value="UniProtKB-ARBA"/>
</dbReference>
<evidence type="ECO:0000313" key="15">
    <source>
        <dbReference type="EMBL" id="VYS72199.1"/>
    </source>
</evidence>
<evidence type="ECO:0000256" key="12">
    <source>
        <dbReference type="SAM" id="MobiDB-lite"/>
    </source>
</evidence>
<keyword evidence="2 11" id="KW-0547">Nucleotide-binding</keyword>
<dbReference type="PANTHER" id="PTHR11070">
    <property type="entry name" value="UVRD / RECB / PCRA DNA HELICASE FAMILY MEMBER"/>
    <property type="match status" value="1"/>
</dbReference>
<protein>
    <recommendedName>
        <fullName evidence="9">DNA 3'-5' helicase</fullName>
        <ecNumber evidence="9">5.6.2.4</ecNumber>
    </recommendedName>
</protein>
<keyword evidence="3 11" id="KW-0378">Hydrolase</keyword>
<comment type="catalytic activity">
    <reaction evidence="8">
        <text>Couples ATP hydrolysis with the unwinding of duplex DNA by translocating in the 3'-5' direction.</text>
        <dbReference type="EC" id="5.6.2.4"/>
    </reaction>
</comment>
<evidence type="ECO:0000256" key="5">
    <source>
        <dbReference type="ARBA" id="ARBA00022840"/>
    </source>
</evidence>
<dbReference type="CDD" id="cd18807">
    <property type="entry name" value="SF1_C_UvrD"/>
    <property type="match status" value="1"/>
</dbReference>
<reference evidence="15" key="1">
    <citation type="submission" date="2019-11" db="EMBL/GenBank/DDBJ databases">
        <authorList>
            <person name="Feng L."/>
        </authorList>
    </citation>
    <scope>NUCLEOTIDE SEQUENCE</scope>
    <source>
        <strain evidence="15">AodontolyticusLFYP35</strain>
    </source>
</reference>
<dbReference type="Gene3D" id="1.10.486.10">
    <property type="entry name" value="PCRA, domain 4"/>
    <property type="match status" value="1"/>
</dbReference>
<dbReference type="PROSITE" id="PS51217">
    <property type="entry name" value="UVRD_HELICASE_CTER"/>
    <property type="match status" value="1"/>
</dbReference>
<organism evidence="15">
    <name type="scientific">Schaalia odontolytica</name>
    <dbReference type="NCBI Taxonomy" id="1660"/>
    <lineage>
        <taxon>Bacteria</taxon>
        <taxon>Bacillati</taxon>
        <taxon>Actinomycetota</taxon>
        <taxon>Actinomycetes</taxon>
        <taxon>Actinomycetales</taxon>
        <taxon>Actinomycetaceae</taxon>
        <taxon>Schaalia</taxon>
    </lineage>
</organism>
<dbReference type="GO" id="GO:0005524">
    <property type="term" value="F:ATP binding"/>
    <property type="evidence" value="ECO:0007669"/>
    <property type="project" value="UniProtKB-UniRule"/>
</dbReference>
<feature type="compositionally biased region" description="Gly residues" evidence="12">
    <location>
        <begin position="811"/>
        <end position="837"/>
    </location>
</feature>
<evidence type="ECO:0000256" key="9">
    <source>
        <dbReference type="ARBA" id="ARBA00034808"/>
    </source>
</evidence>
<dbReference type="InterPro" id="IPR027417">
    <property type="entry name" value="P-loop_NTPase"/>
</dbReference>
<dbReference type="InterPro" id="IPR000212">
    <property type="entry name" value="DNA_helicase_UvrD/REP"/>
</dbReference>
<dbReference type="Gene3D" id="3.40.50.300">
    <property type="entry name" value="P-loop containing nucleotide triphosphate hydrolases"/>
    <property type="match status" value="2"/>
</dbReference>
<dbReference type="Gene3D" id="1.10.10.160">
    <property type="match status" value="1"/>
</dbReference>
<evidence type="ECO:0000259" key="13">
    <source>
        <dbReference type="PROSITE" id="PS51198"/>
    </source>
</evidence>
<evidence type="ECO:0000256" key="11">
    <source>
        <dbReference type="PROSITE-ProRule" id="PRU00560"/>
    </source>
</evidence>
<keyword evidence="4 11" id="KW-0347">Helicase</keyword>
<dbReference type="Pfam" id="PF00580">
    <property type="entry name" value="UvrD-helicase"/>
    <property type="match status" value="1"/>
</dbReference>
<dbReference type="CDD" id="cd17932">
    <property type="entry name" value="DEXQc_UvrD"/>
    <property type="match status" value="1"/>
</dbReference>
<dbReference type="GO" id="GO:0000725">
    <property type="term" value="P:recombinational repair"/>
    <property type="evidence" value="ECO:0007669"/>
    <property type="project" value="TreeGrafter"/>
</dbReference>
<dbReference type="EMBL" id="CACRSM010000001">
    <property type="protein sequence ID" value="VYS72199.1"/>
    <property type="molecule type" value="Genomic_DNA"/>
</dbReference>
<dbReference type="Pfam" id="PF13361">
    <property type="entry name" value="UvrD_C"/>
    <property type="match status" value="1"/>
</dbReference>
<dbReference type="SUPFAM" id="SSF52540">
    <property type="entry name" value="P-loop containing nucleoside triphosphate hydrolases"/>
    <property type="match status" value="1"/>
</dbReference>
<dbReference type="GO" id="GO:0003677">
    <property type="term" value="F:DNA binding"/>
    <property type="evidence" value="ECO:0007669"/>
    <property type="project" value="UniProtKB-KW"/>
</dbReference>
<evidence type="ECO:0000256" key="8">
    <source>
        <dbReference type="ARBA" id="ARBA00034617"/>
    </source>
</evidence>
<name>A0A6N2QW56_9ACTO</name>
<feature type="binding site" evidence="11">
    <location>
        <begin position="95"/>
        <end position="102"/>
    </location>
    <ligand>
        <name>ATP</name>
        <dbReference type="ChEBI" id="CHEBI:30616"/>
    </ligand>
</feature>
<evidence type="ECO:0000259" key="14">
    <source>
        <dbReference type="PROSITE" id="PS51217"/>
    </source>
</evidence>
<dbReference type="GO" id="GO:0005829">
    <property type="term" value="C:cytosol"/>
    <property type="evidence" value="ECO:0007669"/>
    <property type="project" value="TreeGrafter"/>
</dbReference>
<gene>
    <name evidence="15" type="primary">uvrD1</name>
    <name evidence="15" type="ORF">AOLFYP35_00019</name>
</gene>
<dbReference type="GO" id="GO:0033202">
    <property type="term" value="C:DNA helicase complex"/>
    <property type="evidence" value="ECO:0007669"/>
    <property type="project" value="TreeGrafter"/>
</dbReference>
<comment type="catalytic activity">
    <reaction evidence="10">
        <text>ATP + H2O = ADP + phosphate + H(+)</text>
        <dbReference type="Rhea" id="RHEA:13065"/>
        <dbReference type="ChEBI" id="CHEBI:15377"/>
        <dbReference type="ChEBI" id="CHEBI:15378"/>
        <dbReference type="ChEBI" id="CHEBI:30616"/>
        <dbReference type="ChEBI" id="CHEBI:43474"/>
        <dbReference type="ChEBI" id="CHEBI:456216"/>
        <dbReference type="EC" id="5.6.2.4"/>
    </reaction>
</comment>
<sequence>MDQDHSLPNLGSFLDFGSDQAEDLPLYDPSSSSDAMVRGADSSVAPLGQGTAQWGQVSGQASWAQHSDPESLLKGLNDQQRAAVEHRGVPLLIMAGAGSGKTRVLTHRIAYLLATGQARAGEILAITFTNKAAAEMRERVEALVGGGAARRMWVSTFHSACVRLLRAEYRAAGLRSTFSIYDSQDSQRLIQMVLKAADVDIKRFTPKLVAARISDLKNELISWQEYRDTAPNDPISRVVASAYEEYEKRLAQSNALDFDDLISRTVRLLKDNPAIAEHYHRRFRHILVDEYQDTNHAQYVLVRELVGTGDDGVEPGQLTVVGDSDQSIYAFRGATIRNIEEFERDFPGARTILLEQNYRSTQNILSAANAVIARNEGRRAKNLWTASGDGALITVDAADSDRDEARFIVSEMEKLSAAGTRWADIAVFYRTNSQSRAIEELLVRQGIPYRVVGGTRFYERAEIKDALAYLQVISNPDDTVALRRIINTPRRGIGAKAEADLIAHSDRYGISMGAAARDCWISQGRGLGEAEGTGLTLTELPKEETEDTRGGVAGLSPRAASAIGDFWGLIEAMRRAEQAGASAAEILEEVLDRTGYLATLRRSQDPQDASRVENLAELHAVALDYVQTSGEVGLAGFLERVALVADSDQLPEEESGSGQVTLMTVHTAKGLEFPVVFVTGMEDGTFPHQRSLGDPEELAEERRLAYVAITRARKQLYLTRAAVRSAWGAPQEMPPSRFLDDIPVELLDIRRSSTSMERLRGGYGGGSGYGSGGYGGYSGSGYGSSYGGRSGGYGSDYADYGYSRRDDDGGPVFGGRSGGSGSSDGGPLAGRGLGGKRGVPPARTAVSRPTGASAPKNTLNPEEVRVGDRVRHATLGEGTVIGLEGAGERTIAQVAFASAEKRLLLRMAPMEKI</sequence>
<keyword evidence="6" id="KW-0238">DNA-binding</keyword>
<dbReference type="FunFam" id="1.10.10.160:FF:000001">
    <property type="entry name" value="ATP-dependent DNA helicase"/>
    <property type="match status" value="1"/>
</dbReference>
<evidence type="ECO:0000256" key="6">
    <source>
        <dbReference type="ARBA" id="ARBA00023125"/>
    </source>
</evidence>
<dbReference type="PROSITE" id="PS51198">
    <property type="entry name" value="UVRD_HELICASE_ATP_BIND"/>
    <property type="match status" value="1"/>
</dbReference>
<evidence type="ECO:0000256" key="10">
    <source>
        <dbReference type="ARBA" id="ARBA00048988"/>
    </source>
</evidence>
<dbReference type="InterPro" id="IPR014017">
    <property type="entry name" value="DNA_helicase_UvrD-like_C"/>
</dbReference>
<proteinExistence type="inferred from homology"/>
<dbReference type="EC" id="5.6.2.4" evidence="9"/>
<keyword evidence="5 11" id="KW-0067">ATP-binding</keyword>
<dbReference type="AlphaFoldDB" id="A0A6N2QW56"/>